<name>A0A429YSE6_9HYPH</name>
<comment type="caution">
    <text evidence="2">The sequence shown here is derived from an EMBL/GenBank/DDBJ whole genome shotgun (WGS) entry which is preliminary data.</text>
</comment>
<keyword evidence="3" id="KW-1185">Reference proteome</keyword>
<evidence type="ECO:0000256" key="1">
    <source>
        <dbReference type="SAM" id="SignalP"/>
    </source>
</evidence>
<accession>A0A429YSE6</accession>
<dbReference type="Proteomes" id="UP000278398">
    <property type="component" value="Unassembled WGS sequence"/>
</dbReference>
<evidence type="ECO:0000313" key="2">
    <source>
        <dbReference type="EMBL" id="RST84389.1"/>
    </source>
</evidence>
<evidence type="ECO:0000313" key="3">
    <source>
        <dbReference type="Proteomes" id="UP000278398"/>
    </source>
</evidence>
<dbReference type="RefSeq" id="WP_126701858.1">
    <property type="nucleotide sequence ID" value="NZ_RWKW01000093.1"/>
</dbReference>
<feature type="signal peptide" evidence="1">
    <location>
        <begin position="1"/>
        <end position="24"/>
    </location>
</feature>
<gene>
    <name evidence="2" type="ORF">EJC49_20850</name>
</gene>
<dbReference type="AlphaFoldDB" id="A0A429YSE6"/>
<dbReference type="EMBL" id="RWKW01000093">
    <property type="protein sequence ID" value="RST84389.1"/>
    <property type="molecule type" value="Genomic_DNA"/>
</dbReference>
<feature type="chain" id="PRO_5019380927" evidence="1">
    <location>
        <begin position="25"/>
        <end position="193"/>
    </location>
</feature>
<organism evidence="2 3">
    <name type="scientific">Aquibium carbonis</name>
    <dbReference type="NCBI Taxonomy" id="2495581"/>
    <lineage>
        <taxon>Bacteria</taxon>
        <taxon>Pseudomonadati</taxon>
        <taxon>Pseudomonadota</taxon>
        <taxon>Alphaproteobacteria</taxon>
        <taxon>Hyphomicrobiales</taxon>
        <taxon>Phyllobacteriaceae</taxon>
        <taxon>Aquibium</taxon>
    </lineage>
</organism>
<proteinExistence type="predicted"/>
<protein>
    <submittedName>
        <fullName evidence="2">Uncharacterized protein</fullName>
    </submittedName>
</protein>
<keyword evidence="1" id="KW-0732">Signal</keyword>
<reference evidence="2 3" key="1">
    <citation type="submission" date="2018-12" db="EMBL/GenBank/DDBJ databases">
        <title>Mesorhizobium carbonis sp. nov., isolated from coal mine water.</title>
        <authorList>
            <person name="Xin W."/>
            <person name="Xu Z."/>
            <person name="Xiang F."/>
            <person name="Zhang J."/>
            <person name="Xi L."/>
            <person name="Liu J."/>
        </authorList>
    </citation>
    <scope>NUCLEOTIDE SEQUENCE [LARGE SCALE GENOMIC DNA]</scope>
    <source>
        <strain evidence="2 3">B2.3</strain>
    </source>
</reference>
<sequence length="193" mass="20339">MKFLAATAMSAVIWASAFGGQALAQDHVGPITDYVKANIEPWLSDPVVIGAINEQNAAHAGLTQADIDALDKQWRAEVDAGSKPLIDKVMGNALSKFLAAKQAEAGGMITEAFVMDNKGLNVGQSEITSDYWQGDEAKWQKSYALGAGTIFVDDVDKDESTQRLQSQVSVAISDPATGQAIGAITLGIDVEGL</sequence>
<dbReference type="OrthoDB" id="195732at2"/>